<comment type="similarity">
    <text evidence="1">Belongs to the transferase hexapeptide repeat family.</text>
</comment>
<dbReference type="PANTHER" id="PTHR43300:SF7">
    <property type="entry name" value="UDP-N-ACETYLBACILLOSAMINE N-ACETYLTRANSFERASE"/>
    <property type="match status" value="1"/>
</dbReference>
<gene>
    <name evidence="3" type="ORF">EPJ79_00700</name>
</gene>
<organism evidence="3 4">
    <name type="scientific">Brachyspira aalborgi</name>
    <dbReference type="NCBI Taxonomy" id="29522"/>
    <lineage>
        <taxon>Bacteria</taxon>
        <taxon>Pseudomonadati</taxon>
        <taxon>Spirochaetota</taxon>
        <taxon>Spirochaetia</taxon>
        <taxon>Brachyspirales</taxon>
        <taxon>Brachyspiraceae</taxon>
        <taxon>Brachyspira</taxon>
    </lineage>
</organism>
<dbReference type="RefSeq" id="WP_147738059.1">
    <property type="nucleotide sequence ID" value="NZ_SAXU01000001.1"/>
</dbReference>
<dbReference type="InterPro" id="IPR011004">
    <property type="entry name" value="Trimer_LpxA-like_sf"/>
</dbReference>
<comment type="caution">
    <text evidence="3">The sequence shown here is derived from an EMBL/GenBank/DDBJ whole genome shotgun (WGS) entry which is preliminary data.</text>
</comment>
<feature type="domain" description="PglD N-terminal" evidence="2">
    <location>
        <begin position="3"/>
        <end position="79"/>
    </location>
</feature>
<dbReference type="Gene3D" id="2.160.10.10">
    <property type="entry name" value="Hexapeptide repeat proteins"/>
    <property type="match status" value="1"/>
</dbReference>
<dbReference type="InterPro" id="IPR050179">
    <property type="entry name" value="Trans_hexapeptide_repeat"/>
</dbReference>
<dbReference type="PANTHER" id="PTHR43300">
    <property type="entry name" value="ACETYLTRANSFERASE"/>
    <property type="match status" value="1"/>
</dbReference>
<reference evidence="3 4" key="1">
    <citation type="journal article" date="1992" name="Lakartidningen">
        <title>[Penicillin V and not amoxicillin is the first choice preparation in acute otitis].</title>
        <authorList>
            <person name="Kamme C."/>
            <person name="Lundgren K."/>
            <person name="Prellner K."/>
        </authorList>
    </citation>
    <scope>NUCLEOTIDE SEQUENCE [LARGE SCALE GENOMIC DNA]</scope>
    <source>
        <strain evidence="3 4">513A</strain>
    </source>
</reference>
<dbReference type="InterPro" id="IPR041561">
    <property type="entry name" value="PglD_N"/>
</dbReference>
<dbReference type="Proteomes" id="UP000324638">
    <property type="component" value="Unassembled WGS sequence"/>
</dbReference>
<sequence>MKNIIIWGAKGQGLMAKEVAQELGLNCISFFDNNRNIKSPLKDIPIYYDIEELKRFENEYFTVGIGYDHNIDRYKISKKLSDLGFKSIKLISTKAYVSPSSSIMDGVQIFANSVIMPKVYIGEYSSISPSVTISHDCIIGKGVFMSAGITLCGEVEIGEFTVIGAGATILPRIK</sequence>
<proteinExistence type="inferred from homology"/>
<name>A0A5C8D2K0_9SPIR</name>
<dbReference type="Pfam" id="PF00132">
    <property type="entry name" value="Hexapep"/>
    <property type="match status" value="1"/>
</dbReference>
<dbReference type="Pfam" id="PF17836">
    <property type="entry name" value="PglD_N"/>
    <property type="match status" value="1"/>
</dbReference>
<evidence type="ECO:0000313" key="3">
    <source>
        <dbReference type="EMBL" id="TXJ19709.1"/>
    </source>
</evidence>
<dbReference type="InterPro" id="IPR001451">
    <property type="entry name" value="Hexapep"/>
</dbReference>
<protein>
    <recommendedName>
        <fullName evidence="2">PglD N-terminal domain-containing protein</fullName>
    </recommendedName>
</protein>
<dbReference type="Gene3D" id="3.40.50.20">
    <property type="match status" value="1"/>
</dbReference>
<dbReference type="AlphaFoldDB" id="A0A5C8D2K0"/>
<dbReference type="SUPFAM" id="SSF51161">
    <property type="entry name" value="Trimeric LpxA-like enzymes"/>
    <property type="match status" value="1"/>
</dbReference>
<accession>A0A5C8D2K0</accession>
<evidence type="ECO:0000256" key="1">
    <source>
        <dbReference type="ARBA" id="ARBA00007274"/>
    </source>
</evidence>
<evidence type="ECO:0000313" key="4">
    <source>
        <dbReference type="Proteomes" id="UP000324638"/>
    </source>
</evidence>
<evidence type="ECO:0000259" key="2">
    <source>
        <dbReference type="Pfam" id="PF17836"/>
    </source>
</evidence>
<dbReference type="EMBL" id="SAXU01000001">
    <property type="protein sequence ID" value="TXJ19709.1"/>
    <property type="molecule type" value="Genomic_DNA"/>
</dbReference>